<proteinExistence type="predicted"/>
<gene>
    <name evidence="1" type="ORF">IC617_08250</name>
</gene>
<evidence type="ECO:0000313" key="1">
    <source>
        <dbReference type="EMBL" id="MBD1389415.1"/>
    </source>
</evidence>
<comment type="caution">
    <text evidence="1">The sequence shown here is derived from an EMBL/GenBank/DDBJ whole genome shotgun (WGS) entry which is preliminary data.</text>
</comment>
<dbReference type="EMBL" id="JACXAF010000009">
    <property type="protein sequence ID" value="MBD1389415.1"/>
    <property type="molecule type" value="Genomic_DNA"/>
</dbReference>
<accession>A0A8J6ULR5</accession>
<keyword evidence="2" id="KW-1185">Reference proteome</keyword>
<sequence>MMMQPTSSTRTNSTWRDHLSAVAGITADLSKLTQAELLALLDYYSTLDVKVSHDRDYFVAAEKADTSEMDVDYQQRVAELEAEGASPQELHALRYDYPHNLRSLIEDDIYAIRDMLISQFQEKLPPFISAQIHELLLMARSYLAQLQRIKELSSDAIEETMEKLKPAIGRARGQTYPAVSYLLGDLAEVFGLPPVEPDPAFLPLYEFASELAWEYILRNRHTWH</sequence>
<name>A0A8J6ULR5_9GAMM</name>
<dbReference type="Proteomes" id="UP000638014">
    <property type="component" value="Unassembled WGS sequence"/>
</dbReference>
<dbReference type="AlphaFoldDB" id="A0A8J6ULR5"/>
<reference evidence="1" key="1">
    <citation type="submission" date="2020-09" db="EMBL/GenBank/DDBJ databases">
        <title>A novel bacterium of genus Neiella, isolated from South China Sea.</title>
        <authorList>
            <person name="Huang H."/>
            <person name="Mo K."/>
            <person name="Hu Y."/>
        </authorList>
    </citation>
    <scope>NUCLEOTIDE SEQUENCE</scope>
    <source>
        <strain evidence="1">HB171785</strain>
    </source>
</reference>
<evidence type="ECO:0000313" key="2">
    <source>
        <dbReference type="Proteomes" id="UP000638014"/>
    </source>
</evidence>
<dbReference type="RefSeq" id="WP_191144523.1">
    <property type="nucleotide sequence ID" value="NZ_JACXAF010000009.1"/>
</dbReference>
<protein>
    <submittedName>
        <fullName evidence="1">Uncharacterized protein</fullName>
    </submittedName>
</protein>
<organism evidence="1 2">
    <name type="scientific">Neiella litorisoli</name>
    <dbReference type="NCBI Taxonomy" id="2771431"/>
    <lineage>
        <taxon>Bacteria</taxon>
        <taxon>Pseudomonadati</taxon>
        <taxon>Pseudomonadota</taxon>
        <taxon>Gammaproteobacteria</taxon>
        <taxon>Alteromonadales</taxon>
        <taxon>Echinimonadaceae</taxon>
        <taxon>Neiella</taxon>
    </lineage>
</organism>